<dbReference type="PANTHER" id="PTHR43037">
    <property type="entry name" value="UNNAMED PRODUCT-RELATED"/>
    <property type="match status" value="1"/>
</dbReference>
<dbReference type="InterPro" id="IPR029058">
    <property type="entry name" value="AB_hydrolase_fold"/>
</dbReference>
<keyword evidence="3" id="KW-0378">Hydrolase</keyword>
<dbReference type="InterPro" id="IPR003140">
    <property type="entry name" value="PLipase/COase/thioEstase"/>
</dbReference>
<sequence>MSSLLEATRGSVTVAGATRTFTLVGTPAPGDAKPLILVFHGSGQTGDKHRAFTGGVFDALAARGALVAYLDGFRGNWNDARRESRFPARRADIDDVGFTRAVIATFASDRRIDPNRVYAVGYSNGGQMVIRLAHETPDLLAGATVIAATMPAPENFLAGQAPRASLPVLLIHGTKDPIVSYQGGTMNWALRTLFKAGGPTWSATRTARYFAERNGITTEPTVTRLPKKTTADPTEVERTTYEAEGVPPVVLYTIHRGGHTVPAPSSSAPALIGKTSHQIDTADLMTQFFDL</sequence>
<dbReference type="InterPro" id="IPR050955">
    <property type="entry name" value="Plant_Biomass_Hydrol_Est"/>
</dbReference>
<accession>A0A940XRE5</accession>
<dbReference type="Pfam" id="PF02230">
    <property type="entry name" value="Abhydrolase_2"/>
    <property type="match status" value="1"/>
</dbReference>
<proteinExistence type="predicted"/>
<keyword evidence="4" id="KW-1185">Reference proteome</keyword>
<dbReference type="GO" id="GO:0016787">
    <property type="term" value="F:hydrolase activity"/>
    <property type="evidence" value="ECO:0007669"/>
    <property type="project" value="UniProtKB-KW"/>
</dbReference>
<reference evidence="3 4" key="1">
    <citation type="submission" date="2021-04" db="EMBL/GenBank/DDBJ databases">
        <authorList>
            <person name="Tang X."/>
            <person name="Zhou X."/>
            <person name="Chen X."/>
            <person name="Cernava T."/>
            <person name="Zhang C."/>
        </authorList>
    </citation>
    <scope>NUCLEOTIDE SEQUENCE [LARGE SCALE GENOMIC DNA]</scope>
    <source>
        <strain evidence="3 4">BH-SS-21</strain>
    </source>
</reference>
<evidence type="ECO:0000313" key="3">
    <source>
        <dbReference type="EMBL" id="MBQ0850609.1"/>
    </source>
</evidence>
<evidence type="ECO:0000259" key="2">
    <source>
        <dbReference type="Pfam" id="PF02230"/>
    </source>
</evidence>
<evidence type="ECO:0000256" key="1">
    <source>
        <dbReference type="ARBA" id="ARBA00022729"/>
    </source>
</evidence>
<feature type="domain" description="Phospholipase/carboxylesterase/thioesterase" evidence="2">
    <location>
        <begin position="111"/>
        <end position="185"/>
    </location>
</feature>
<protein>
    <submittedName>
        <fullName evidence="3">Alpha/beta fold hydrolase</fullName>
    </submittedName>
</protein>
<dbReference type="SUPFAM" id="SSF53474">
    <property type="entry name" value="alpha/beta-Hydrolases"/>
    <property type="match status" value="1"/>
</dbReference>
<dbReference type="RefSeq" id="WP_210884840.1">
    <property type="nucleotide sequence ID" value="NZ_JAGPYQ010000001.1"/>
</dbReference>
<dbReference type="PANTHER" id="PTHR43037:SF1">
    <property type="entry name" value="BLL1128 PROTEIN"/>
    <property type="match status" value="1"/>
</dbReference>
<keyword evidence="1" id="KW-0732">Signal</keyword>
<evidence type="ECO:0000313" key="4">
    <source>
        <dbReference type="Proteomes" id="UP000677413"/>
    </source>
</evidence>
<name>A0A940XRE5_9ACTN</name>
<comment type="caution">
    <text evidence="3">The sequence shown here is derived from an EMBL/GenBank/DDBJ whole genome shotgun (WGS) entry which is preliminary data.</text>
</comment>
<dbReference type="Proteomes" id="UP000677413">
    <property type="component" value="Unassembled WGS sequence"/>
</dbReference>
<dbReference type="Gene3D" id="3.40.50.1820">
    <property type="entry name" value="alpha/beta hydrolase"/>
    <property type="match status" value="1"/>
</dbReference>
<dbReference type="EMBL" id="JAGPYQ010000001">
    <property type="protein sequence ID" value="MBQ0850609.1"/>
    <property type="molecule type" value="Genomic_DNA"/>
</dbReference>
<dbReference type="AlphaFoldDB" id="A0A940XRE5"/>
<gene>
    <name evidence="3" type="ORF">J8N05_20805</name>
</gene>
<organism evidence="3 4">
    <name type="scientific">Streptomyces liliiviolaceus</name>
    <dbReference type="NCBI Taxonomy" id="2823109"/>
    <lineage>
        <taxon>Bacteria</taxon>
        <taxon>Bacillati</taxon>
        <taxon>Actinomycetota</taxon>
        <taxon>Actinomycetes</taxon>
        <taxon>Kitasatosporales</taxon>
        <taxon>Streptomycetaceae</taxon>
        <taxon>Streptomyces</taxon>
    </lineage>
</organism>